<dbReference type="Pfam" id="PF00501">
    <property type="entry name" value="AMP-binding"/>
    <property type="match status" value="1"/>
</dbReference>
<dbReference type="SUPFAM" id="SSF56801">
    <property type="entry name" value="Acetyl-CoA synthetase-like"/>
    <property type="match status" value="1"/>
</dbReference>
<comment type="similarity">
    <text evidence="1">Belongs to the ATP-dependent AMP-binding enzyme family.</text>
</comment>
<dbReference type="InterPro" id="IPR042099">
    <property type="entry name" value="ANL_N_sf"/>
</dbReference>
<dbReference type="RefSeq" id="WP_106347983.1">
    <property type="nucleotide sequence ID" value="NZ_PVUE01000003.1"/>
</dbReference>
<organism evidence="5 6">
    <name type="scientific">Antricoccus suffuscus</name>
    <dbReference type="NCBI Taxonomy" id="1629062"/>
    <lineage>
        <taxon>Bacteria</taxon>
        <taxon>Bacillati</taxon>
        <taxon>Actinomycetota</taxon>
        <taxon>Actinomycetes</taxon>
        <taxon>Geodermatophilales</taxon>
        <taxon>Antricoccaceae</taxon>
        <taxon>Antricoccus</taxon>
    </lineage>
</organism>
<accession>A0A2T1A376</accession>
<dbReference type="InterPro" id="IPR000873">
    <property type="entry name" value="AMP-dep_synth/lig_dom"/>
</dbReference>
<keyword evidence="6" id="KW-1185">Reference proteome</keyword>
<protein>
    <submittedName>
        <fullName evidence="5">Acyl-CoA synthetase (AMP-forming)/AMP-acid ligase II</fullName>
    </submittedName>
</protein>
<proteinExistence type="inferred from homology"/>
<dbReference type="GO" id="GO:0031956">
    <property type="term" value="F:medium-chain fatty acid-CoA ligase activity"/>
    <property type="evidence" value="ECO:0007669"/>
    <property type="project" value="TreeGrafter"/>
</dbReference>
<dbReference type="Proteomes" id="UP000237752">
    <property type="component" value="Unassembled WGS sequence"/>
</dbReference>
<feature type="domain" description="AMP-binding enzyme C-terminal" evidence="4">
    <location>
        <begin position="470"/>
        <end position="546"/>
    </location>
</feature>
<keyword evidence="2 5" id="KW-0436">Ligase</keyword>
<comment type="caution">
    <text evidence="5">The sequence shown here is derived from an EMBL/GenBank/DDBJ whole genome shotgun (WGS) entry which is preliminary data.</text>
</comment>
<dbReference type="EMBL" id="PVUE01000003">
    <property type="protein sequence ID" value="PRZ42994.1"/>
    <property type="molecule type" value="Genomic_DNA"/>
</dbReference>
<dbReference type="InterPro" id="IPR025110">
    <property type="entry name" value="AMP-bd_C"/>
</dbReference>
<evidence type="ECO:0000256" key="1">
    <source>
        <dbReference type="ARBA" id="ARBA00006432"/>
    </source>
</evidence>
<reference evidence="5 6" key="1">
    <citation type="submission" date="2018-03" db="EMBL/GenBank/DDBJ databases">
        <title>Genomic Encyclopedia of Archaeal and Bacterial Type Strains, Phase II (KMG-II): from individual species to whole genera.</title>
        <authorList>
            <person name="Goeker M."/>
        </authorList>
    </citation>
    <scope>NUCLEOTIDE SEQUENCE [LARGE SCALE GENOMIC DNA]</scope>
    <source>
        <strain evidence="5 6">DSM 100065</strain>
    </source>
</reference>
<dbReference type="PANTHER" id="PTHR43201">
    <property type="entry name" value="ACYL-COA SYNTHETASE"/>
    <property type="match status" value="1"/>
</dbReference>
<dbReference type="GO" id="GO:0006631">
    <property type="term" value="P:fatty acid metabolic process"/>
    <property type="evidence" value="ECO:0007669"/>
    <property type="project" value="TreeGrafter"/>
</dbReference>
<dbReference type="AlphaFoldDB" id="A0A2T1A376"/>
<dbReference type="InterPro" id="IPR045851">
    <property type="entry name" value="AMP-bd_C_sf"/>
</dbReference>
<evidence type="ECO:0000259" key="3">
    <source>
        <dbReference type="Pfam" id="PF00501"/>
    </source>
</evidence>
<evidence type="ECO:0000313" key="5">
    <source>
        <dbReference type="EMBL" id="PRZ42994.1"/>
    </source>
</evidence>
<dbReference type="OrthoDB" id="9803968at2"/>
<dbReference type="PANTHER" id="PTHR43201:SF5">
    <property type="entry name" value="MEDIUM-CHAIN ACYL-COA LIGASE ACSF2, MITOCHONDRIAL"/>
    <property type="match status" value="1"/>
</dbReference>
<evidence type="ECO:0000256" key="2">
    <source>
        <dbReference type="ARBA" id="ARBA00022598"/>
    </source>
</evidence>
<dbReference type="FunFam" id="3.30.300.30:FF:000008">
    <property type="entry name" value="2,3-dihydroxybenzoate-AMP ligase"/>
    <property type="match status" value="1"/>
</dbReference>
<evidence type="ECO:0000259" key="4">
    <source>
        <dbReference type="Pfam" id="PF13193"/>
    </source>
</evidence>
<sequence>MKLHPEERVRDYVEAGYWGAPTWPQMLDAHIAATPDKLAIVDPANLEALCGTPPQQWTWRELGDYTDRLAAVLRDYGIGADDVVACALPNRVELAALYLAVAKLGAIVSPCPVQYRQHEYLQICAAVKPKVFVTVTAFADRALAAEVAAAKIPSVQSILAYGDERPDGVLSLDRLVSEAAPAQFDREPDGNDCVTVCWTSGTEAAPKGVPRCANDWYPMAYASIDAAELTGNDVLLNPFPMVNMAGIAGMFVPWLITGATLVQHHPFDPQTFFGQLAAHRVTYTVAPPALLMMVLAREDIPAVVFDSLRIVGSGSAPLSPHMTNGWKDRFGIEIINCFGSNEGVCIAGDPKTVPDQDLRATLFPRFGSPSHEWPNTGAHGMRSRIVDLGTGQQIDEADRTGEFRIKGPGVFAGYWPGTGSTDAFDEDGYFCTGDLFQYVADDSGDLRYLKYLDRAKDIIVRGGQNISAAEVEGLLVGHPAVAEVAVVGVPDEVYGERVCAVIVSSAGAPPTLESLVEFLRGSQIASYKLPESLHIVEALPRNPVGKILKREVRSMLG</sequence>
<name>A0A2T1A376_9ACTN</name>
<dbReference type="Gene3D" id="3.30.300.30">
    <property type="match status" value="1"/>
</dbReference>
<evidence type="ECO:0000313" key="6">
    <source>
        <dbReference type="Proteomes" id="UP000237752"/>
    </source>
</evidence>
<gene>
    <name evidence="5" type="ORF">CLV47_10348</name>
</gene>
<feature type="domain" description="AMP-dependent synthetase/ligase" evidence="3">
    <location>
        <begin position="28"/>
        <end position="415"/>
    </location>
</feature>
<dbReference type="Pfam" id="PF13193">
    <property type="entry name" value="AMP-binding_C"/>
    <property type="match status" value="1"/>
</dbReference>
<dbReference type="Gene3D" id="3.40.50.12780">
    <property type="entry name" value="N-terminal domain of ligase-like"/>
    <property type="match status" value="1"/>
</dbReference>